<sequence length="115" mass="12454">MSGKLYRRGSHDGGPRSFGVDSEPSFAQRLLLANENAVTNIADLWVAAAMNVDNEEVFENHDADMEGPFESVFDLDGDAQNDNPPGAEDTLTERGKGVAVPTGSSETEMHYPLRV</sequence>
<keyword evidence="2" id="KW-1185">Reference proteome</keyword>
<accession>A0ACC0U884</accession>
<proteinExistence type="predicted"/>
<name>A0ACC0U884_9AGAM</name>
<protein>
    <submittedName>
        <fullName evidence="1">Uncharacterized protein</fullName>
    </submittedName>
</protein>
<comment type="caution">
    <text evidence="1">The sequence shown here is derived from an EMBL/GenBank/DDBJ whole genome shotgun (WGS) entry which is preliminary data.</text>
</comment>
<evidence type="ECO:0000313" key="2">
    <source>
        <dbReference type="Proteomes" id="UP001207468"/>
    </source>
</evidence>
<dbReference type="EMBL" id="JAGFNK010000141">
    <property type="protein sequence ID" value="KAI9507077.1"/>
    <property type="molecule type" value="Genomic_DNA"/>
</dbReference>
<gene>
    <name evidence="1" type="ORF">F5148DRAFT_1150032</name>
</gene>
<reference evidence="1" key="1">
    <citation type="submission" date="2021-03" db="EMBL/GenBank/DDBJ databases">
        <title>Evolutionary priming and transition to the ectomycorrhizal habit in an iconic lineage of mushroom-forming fungi: is preadaptation a requirement?</title>
        <authorList>
            <consortium name="DOE Joint Genome Institute"/>
            <person name="Looney B.P."/>
            <person name="Miyauchi S."/>
            <person name="Morin E."/>
            <person name="Drula E."/>
            <person name="Courty P.E."/>
            <person name="Chicoki N."/>
            <person name="Fauchery L."/>
            <person name="Kohler A."/>
            <person name="Kuo A."/>
            <person name="LaButti K."/>
            <person name="Pangilinan J."/>
            <person name="Lipzen A."/>
            <person name="Riley R."/>
            <person name="Andreopoulos W."/>
            <person name="He G."/>
            <person name="Johnson J."/>
            <person name="Barry K.W."/>
            <person name="Grigoriev I.V."/>
            <person name="Nagy L."/>
            <person name="Hibbett D."/>
            <person name="Henrissat B."/>
            <person name="Matheny P.B."/>
            <person name="Labbe J."/>
            <person name="Martin A.F."/>
        </authorList>
    </citation>
    <scope>NUCLEOTIDE SEQUENCE</scope>
    <source>
        <strain evidence="1">BPL698</strain>
    </source>
</reference>
<organism evidence="1 2">
    <name type="scientific">Russula earlei</name>
    <dbReference type="NCBI Taxonomy" id="71964"/>
    <lineage>
        <taxon>Eukaryota</taxon>
        <taxon>Fungi</taxon>
        <taxon>Dikarya</taxon>
        <taxon>Basidiomycota</taxon>
        <taxon>Agaricomycotina</taxon>
        <taxon>Agaricomycetes</taxon>
        <taxon>Russulales</taxon>
        <taxon>Russulaceae</taxon>
        <taxon>Russula</taxon>
    </lineage>
</organism>
<evidence type="ECO:0000313" key="1">
    <source>
        <dbReference type="EMBL" id="KAI9507077.1"/>
    </source>
</evidence>
<dbReference type="Proteomes" id="UP001207468">
    <property type="component" value="Unassembled WGS sequence"/>
</dbReference>